<keyword evidence="2" id="KW-0813">Transport</keyword>
<feature type="transmembrane region" description="Helical" evidence="6">
    <location>
        <begin position="15"/>
        <end position="34"/>
    </location>
</feature>
<dbReference type="STRING" id="1220924.W2RRM2"/>
<evidence type="ECO:0000256" key="5">
    <source>
        <dbReference type="ARBA" id="ARBA00023136"/>
    </source>
</evidence>
<dbReference type="Proteomes" id="UP000030752">
    <property type="component" value="Unassembled WGS sequence"/>
</dbReference>
<dbReference type="GO" id="GO:0055085">
    <property type="term" value="P:transmembrane transport"/>
    <property type="evidence" value="ECO:0007669"/>
    <property type="project" value="InterPro"/>
</dbReference>
<evidence type="ECO:0000313" key="9">
    <source>
        <dbReference type="Proteomes" id="UP000030752"/>
    </source>
</evidence>
<feature type="transmembrane region" description="Helical" evidence="6">
    <location>
        <begin position="317"/>
        <end position="337"/>
    </location>
</feature>
<comment type="subcellular location">
    <subcellularLocation>
        <location evidence="1">Membrane</location>
        <topology evidence="1">Multi-pass membrane protein</topology>
    </subcellularLocation>
</comment>
<keyword evidence="4 6" id="KW-1133">Transmembrane helix</keyword>
<feature type="transmembrane region" description="Helical" evidence="6">
    <location>
        <begin position="126"/>
        <end position="146"/>
    </location>
</feature>
<evidence type="ECO:0000256" key="3">
    <source>
        <dbReference type="ARBA" id="ARBA00022692"/>
    </source>
</evidence>
<protein>
    <recommendedName>
        <fullName evidence="7">Amino acid permease/ SLC12A domain-containing protein</fullName>
    </recommendedName>
</protein>
<keyword evidence="5 6" id="KW-0472">Membrane</keyword>
<dbReference type="InParanoid" id="W2RRM2"/>
<dbReference type="Pfam" id="PF00324">
    <property type="entry name" value="AA_permease"/>
    <property type="match status" value="1"/>
</dbReference>
<keyword evidence="3 6" id="KW-0812">Transmembrane</keyword>
<feature type="transmembrane region" description="Helical" evidence="6">
    <location>
        <begin position="68"/>
        <end position="88"/>
    </location>
</feature>
<keyword evidence="9" id="KW-1185">Reference proteome</keyword>
<feature type="transmembrane region" description="Helical" evidence="6">
    <location>
        <begin position="379"/>
        <end position="397"/>
    </location>
</feature>
<reference evidence="8 9" key="1">
    <citation type="submission" date="2013-03" db="EMBL/GenBank/DDBJ databases">
        <title>The Genome Sequence of Phialophora europaea CBS 101466.</title>
        <authorList>
            <consortium name="The Broad Institute Genomics Platform"/>
            <person name="Cuomo C."/>
            <person name="de Hoog S."/>
            <person name="Gorbushina A."/>
            <person name="Walker B."/>
            <person name="Young S.K."/>
            <person name="Zeng Q."/>
            <person name="Gargeya S."/>
            <person name="Fitzgerald M."/>
            <person name="Haas B."/>
            <person name="Abouelleil A."/>
            <person name="Allen A.W."/>
            <person name="Alvarado L."/>
            <person name="Arachchi H.M."/>
            <person name="Berlin A.M."/>
            <person name="Chapman S.B."/>
            <person name="Gainer-Dewar J."/>
            <person name="Goldberg J."/>
            <person name="Griggs A."/>
            <person name="Gujja S."/>
            <person name="Hansen M."/>
            <person name="Howarth C."/>
            <person name="Imamovic A."/>
            <person name="Ireland A."/>
            <person name="Larimer J."/>
            <person name="McCowan C."/>
            <person name="Murphy C."/>
            <person name="Pearson M."/>
            <person name="Poon T.W."/>
            <person name="Priest M."/>
            <person name="Roberts A."/>
            <person name="Saif S."/>
            <person name="Shea T."/>
            <person name="Sisk P."/>
            <person name="Sykes S."/>
            <person name="Wortman J."/>
            <person name="Nusbaum C."/>
            <person name="Birren B."/>
        </authorList>
    </citation>
    <scope>NUCLEOTIDE SEQUENCE [LARGE SCALE GENOMIC DNA]</scope>
    <source>
        <strain evidence="8 9">CBS 101466</strain>
    </source>
</reference>
<dbReference type="VEuPathDB" id="FungiDB:HMPREF1541_06997"/>
<dbReference type="PANTHER" id="PTHR43495:SF5">
    <property type="entry name" value="GAMMA-AMINOBUTYRIC ACID PERMEASE"/>
    <property type="match status" value="1"/>
</dbReference>
<dbReference type="GeneID" id="19974336"/>
<dbReference type="eggNOG" id="KOG1286">
    <property type="taxonomic scope" value="Eukaryota"/>
</dbReference>
<dbReference type="RefSeq" id="XP_008719544.1">
    <property type="nucleotide sequence ID" value="XM_008721322.1"/>
</dbReference>
<dbReference type="OrthoDB" id="3900342at2759"/>
<dbReference type="PANTHER" id="PTHR43495">
    <property type="entry name" value="GABA PERMEASE"/>
    <property type="match status" value="1"/>
</dbReference>
<name>W2RRM2_CYPE1</name>
<evidence type="ECO:0000256" key="2">
    <source>
        <dbReference type="ARBA" id="ARBA00022448"/>
    </source>
</evidence>
<feature type="transmembrane region" description="Helical" evidence="6">
    <location>
        <begin position="166"/>
        <end position="191"/>
    </location>
</feature>
<dbReference type="Gene3D" id="1.20.1740.10">
    <property type="entry name" value="Amino acid/polyamine transporter I"/>
    <property type="match status" value="1"/>
</dbReference>
<dbReference type="InterPro" id="IPR004841">
    <property type="entry name" value="AA-permease/SLC12A_dom"/>
</dbReference>
<sequence>MGFYIRTGMVADSGGQGTVLCAYGVLGFLAFAVLQDQARLLHVWPIRGALVAFVEDFVDKELGQTVGILYWLTYCLSFAALTATAAELLDSFEIPHSLTITLSVVSVVVPFLANLTDIRYLKEFEFGCGLLKLVLAVTFNTTMMIINPKVNTVGKEKRDSVFLQTGHWWIEDVCVAVFVSAFAFVGIEAIAATATEVDFSRYPSREAASDHVESNSTNSTSTDDDFFDTKNLQLDRSPFSGPAWLVPLTTTLIYLWGGWIVTENVVPNQSTTTQVSINNVQTTGSVQNLNLSAIEPGISPFVTAASSLDSLKGLDTVLKALLTLNVVLTSSTALYIASRTLYTIGMRHSGQYLGTAPDKNSSLIQKFPQLLIWKNKFQVPHMAVILSILLPVPISFVRYRWEGAIEKVTWFSTSIYTRCASHNHTGDYLDLKCGVYMLYLGLGL</sequence>
<dbReference type="HOGENOM" id="CLU_033341_0_0_1"/>
<evidence type="ECO:0000256" key="6">
    <source>
        <dbReference type="SAM" id="Phobius"/>
    </source>
</evidence>
<proteinExistence type="predicted"/>
<feature type="domain" description="Amino acid permease/ SLC12A" evidence="7">
    <location>
        <begin position="2"/>
        <end position="198"/>
    </location>
</feature>
<evidence type="ECO:0000256" key="4">
    <source>
        <dbReference type="ARBA" id="ARBA00022989"/>
    </source>
</evidence>
<dbReference type="EMBL" id="KB822722">
    <property type="protein sequence ID" value="ETN38955.1"/>
    <property type="molecule type" value="Genomic_DNA"/>
</dbReference>
<dbReference type="GO" id="GO:0016020">
    <property type="term" value="C:membrane"/>
    <property type="evidence" value="ECO:0007669"/>
    <property type="project" value="UniProtKB-SubCell"/>
</dbReference>
<gene>
    <name evidence="8" type="ORF">HMPREF1541_06997</name>
</gene>
<accession>W2RRM2</accession>
<dbReference type="AlphaFoldDB" id="W2RRM2"/>
<feature type="transmembrane region" description="Helical" evidence="6">
    <location>
        <begin position="94"/>
        <end position="114"/>
    </location>
</feature>
<organism evidence="8 9">
    <name type="scientific">Cyphellophora europaea (strain CBS 101466)</name>
    <name type="common">Phialophora europaea</name>
    <dbReference type="NCBI Taxonomy" id="1220924"/>
    <lineage>
        <taxon>Eukaryota</taxon>
        <taxon>Fungi</taxon>
        <taxon>Dikarya</taxon>
        <taxon>Ascomycota</taxon>
        <taxon>Pezizomycotina</taxon>
        <taxon>Eurotiomycetes</taxon>
        <taxon>Chaetothyriomycetidae</taxon>
        <taxon>Chaetothyriales</taxon>
        <taxon>Cyphellophoraceae</taxon>
        <taxon>Cyphellophora</taxon>
    </lineage>
</organism>
<evidence type="ECO:0000259" key="7">
    <source>
        <dbReference type="Pfam" id="PF00324"/>
    </source>
</evidence>
<evidence type="ECO:0000256" key="1">
    <source>
        <dbReference type="ARBA" id="ARBA00004141"/>
    </source>
</evidence>
<evidence type="ECO:0000313" key="8">
    <source>
        <dbReference type="EMBL" id="ETN38955.1"/>
    </source>
</evidence>